<dbReference type="GO" id="GO:0050046">
    <property type="term" value="F:delta7-sterol 5(6)-desaturase activity"/>
    <property type="evidence" value="ECO:0007669"/>
    <property type="project" value="UniProtKB-EC"/>
</dbReference>
<evidence type="ECO:0000256" key="5">
    <source>
        <dbReference type="SAM" id="MobiDB-lite"/>
    </source>
</evidence>
<dbReference type="GO" id="GO:0016020">
    <property type="term" value="C:membrane"/>
    <property type="evidence" value="ECO:0007669"/>
    <property type="project" value="UniProtKB-SubCell"/>
</dbReference>
<feature type="compositionally biased region" description="Polar residues" evidence="5">
    <location>
        <begin position="272"/>
        <end position="282"/>
    </location>
</feature>
<accession>A0A9W8AQJ6</accession>
<dbReference type="Pfam" id="PF04116">
    <property type="entry name" value="FA_hydroxylase"/>
    <property type="match status" value="1"/>
</dbReference>
<name>A0A9W8AQJ6_9FUNG</name>
<sequence>MDTVLHYIDEYAAESVYQSLADHTPLGYLPRDNVLRQFLTLVFFVDLGINFLYFAVCTLSYYFVFDRTLERHPKFLKNQIQLEIRAAMKAFLPMTVLTVPWFVLEIQGYSKAYDNVSTYGWPYFFLSILLFLLFTDFGIYWVHRLLHHRLIYSYVHKPHHKWIIPTPFASFAFHFLDGYLQSLPYHLSVFVFPVHKYLYLGLFVFVNIWTVLIHDGEYLSTNPIINGAAHHTVHHIYFNYNYGQYFTLWDRIFGSHRVPPKEVTDRDLRNSKMVQKNQSQEVENMLPTLETSPSAKVKSN</sequence>
<comment type="caution">
    <text evidence="8">The sequence shown here is derived from an EMBL/GenBank/DDBJ whole genome shotgun (WGS) entry which is preliminary data.</text>
</comment>
<feature type="domain" description="Fatty acid hydroxylase" evidence="7">
    <location>
        <begin position="129"/>
        <end position="255"/>
    </location>
</feature>
<dbReference type="Proteomes" id="UP001150925">
    <property type="component" value="Unassembled WGS sequence"/>
</dbReference>
<evidence type="ECO:0000256" key="1">
    <source>
        <dbReference type="ARBA" id="ARBA00004370"/>
    </source>
</evidence>
<feature type="transmembrane region" description="Helical" evidence="6">
    <location>
        <begin position="194"/>
        <end position="213"/>
    </location>
</feature>
<reference evidence="8" key="1">
    <citation type="submission" date="2022-07" db="EMBL/GenBank/DDBJ databases">
        <title>Phylogenomic reconstructions and comparative analyses of Kickxellomycotina fungi.</title>
        <authorList>
            <person name="Reynolds N.K."/>
            <person name="Stajich J.E."/>
            <person name="Barry K."/>
            <person name="Grigoriev I.V."/>
            <person name="Crous P."/>
            <person name="Smith M.E."/>
        </authorList>
    </citation>
    <scope>NUCLEOTIDE SEQUENCE</scope>
    <source>
        <strain evidence="8">RSA 1196</strain>
    </source>
</reference>
<keyword evidence="8" id="KW-0560">Oxidoreductase</keyword>
<evidence type="ECO:0000256" key="3">
    <source>
        <dbReference type="ARBA" id="ARBA00022989"/>
    </source>
</evidence>
<evidence type="ECO:0000313" key="9">
    <source>
        <dbReference type="Proteomes" id="UP001150925"/>
    </source>
</evidence>
<protein>
    <submittedName>
        <fullName evidence="8">C-5 sterol desaturase</fullName>
        <ecNumber evidence="8">1.14.19.20</ecNumber>
    </submittedName>
</protein>
<dbReference type="GO" id="GO:0005506">
    <property type="term" value="F:iron ion binding"/>
    <property type="evidence" value="ECO:0007669"/>
    <property type="project" value="InterPro"/>
</dbReference>
<evidence type="ECO:0000256" key="6">
    <source>
        <dbReference type="SAM" id="Phobius"/>
    </source>
</evidence>
<dbReference type="InterPro" id="IPR050307">
    <property type="entry name" value="Sterol_Desaturase_Related"/>
</dbReference>
<feature type="region of interest" description="Disordered" evidence="5">
    <location>
        <begin position="268"/>
        <end position="300"/>
    </location>
</feature>
<keyword evidence="4 6" id="KW-0472">Membrane</keyword>
<evidence type="ECO:0000313" key="8">
    <source>
        <dbReference type="EMBL" id="KAJ1954822.1"/>
    </source>
</evidence>
<dbReference type="EMBL" id="JANBPY010002479">
    <property type="protein sequence ID" value="KAJ1954822.1"/>
    <property type="molecule type" value="Genomic_DNA"/>
</dbReference>
<evidence type="ECO:0000256" key="4">
    <source>
        <dbReference type="ARBA" id="ARBA00023136"/>
    </source>
</evidence>
<dbReference type="AlphaFoldDB" id="A0A9W8AQJ6"/>
<feature type="transmembrane region" description="Helical" evidence="6">
    <location>
        <begin position="38"/>
        <end position="65"/>
    </location>
</feature>
<organism evidence="8 9">
    <name type="scientific">Dispira parvispora</name>
    <dbReference type="NCBI Taxonomy" id="1520584"/>
    <lineage>
        <taxon>Eukaryota</taxon>
        <taxon>Fungi</taxon>
        <taxon>Fungi incertae sedis</taxon>
        <taxon>Zoopagomycota</taxon>
        <taxon>Kickxellomycotina</taxon>
        <taxon>Dimargaritomycetes</taxon>
        <taxon>Dimargaritales</taxon>
        <taxon>Dimargaritaceae</taxon>
        <taxon>Dispira</taxon>
    </lineage>
</organism>
<evidence type="ECO:0000259" key="7">
    <source>
        <dbReference type="Pfam" id="PF04116"/>
    </source>
</evidence>
<dbReference type="OrthoDB" id="6354873at2759"/>
<keyword evidence="2 6" id="KW-0812">Transmembrane</keyword>
<feature type="transmembrane region" description="Helical" evidence="6">
    <location>
        <begin position="123"/>
        <end position="142"/>
    </location>
</feature>
<dbReference type="InterPro" id="IPR006694">
    <property type="entry name" value="Fatty_acid_hydroxylase"/>
</dbReference>
<evidence type="ECO:0000256" key="2">
    <source>
        <dbReference type="ARBA" id="ARBA00022692"/>
    </source>
</evidence>
<feature type="transmembrane region" description="Helical" evidence="6">
    <location>
        <begin position="86"/>
        <end position="103"/>
    </location>
</feature>
<dbReference type="EC" id="1.14.19.20" evidence="8"/>
<feature type="transmembrane region" description="Helical" evidence="6">
    <location>
        <begin position="162"/>
        <end position="182"/>
    </location>
</feature>
<proteinExistence type="predicted"/>
<comment type="subcellular location">
    <subcellularLocation>
        <location evidence="1">Membrane</location>
    </subcellularLocation>
</comment>
<feature type="compositionally biased region" description="Polar residues" evidence="5">
    <location>
        <begin position="289"/>
        <end position="300"/>
    </location>
</feature>
<keyword evidence="3 6" id="KW-1133">Transmembrane helix</keyword>
<gene>
    <name evidence="8" type="primary">ERG3</name>
    <name evidence="8" type="ORF">IWQ62_005665</name>
</gene>
<keyword evidence="9" id="KW-1185">Reference proteome</keyword>
<dbReference type="GO" id="GO:0008610">
    <property type="term" value="P:lipid biosynthetic process"/>
    <property type="evidence" value="ECO:0007669"/>
    <property type="project" value="InterPro"/>
</dbReference>
<dbReference type="PANTHER" id="PTHR11863">
    <property type="entry name" value="STEROL DESATURASE"/>
    <property type="match status" value="1"/>
</dbReference>